<dbReference type="GO" id="GO:0020037">
    <property type="term" value="F:heme binding"/>
    <property type="evidence" value="ECO:0007669"/>
    <property type="project" value="InterPro"/>
</dbReference>
<evidence type="ECO:0000313" key="10">
    <source>
        <dbReference type="Proteomes" id="UP000193922"/>
    </source>
</evidence>
<keyword evidence="4 5" id="KW-0408">Iron</keyword>
<dbReference type="InterPro" id="IPR017972">
    <property type="entry name" value="Cyt_P450_CS"/>
</dbReference>
<dbReference type="GO" id="GO:0016705">
    <property type="term" value="F:oxidoreductase activity, acting on paired donors, with incorporation or reduction of molecular oxygen"/>
    <property type="evidence" value="ECO:0007669"/>
    <property type="project" value="InterPro"/>
</dbReference>
<organism evidence="9 10">
    <name type="scientific">Linderina pennispora</name>
    <dbReference type="NCBI Taxonomy" id="61395"/>
    <lineage>
        <taxon>Eukaryota</taxon>
        <taxon>Fungi</taxon>
        <taxon>Fungi incertae sedis</taxon>
        <taxon>Zoopagomycota</taxon>
        <taxon>Kickxellomycotina</taxon>
        <taxon>Kickxellomycetes</taxon>
        <taxon>Kickxellales</taxon>
        <taxon>Kickxellaceae</taxon>
        <taxon>Linderina</taxon>
    </lineage>
</organism>
<dbReference type="InterPro" id="IPR036396">
    <property type="entry name" value="Cyt_P450_sf"/>
</dbReference>
<evidence type="ECO:0000313" key="9">
    <source>
        <dbReference type="EMBL" id="ORX68950.1"/>
    </source>
</evidence>
<dbReference type="EMBL" id="MCFD01000008">
    <property type="protein sequence ID" value="ORX68950.1"/>
    <property type="molecule type" value="Genomic_DNA"/>
</dbReference>
<sequence>MAALAQSFADKLSDLWGLSYLSLAISLVVAAYVARTIQYALFSPLARIPGPFINKFTNLPFVYHLFTGQIHSYSCKLHDQYGEVVRIGINQVSLSNPSDTRLVLATHAFPKSPLYEKGKVIDINMFSTADPELNKTRRRQLGGAFSMASLRDIEDVTMEVGVKSLMRAWDAAIERNGKTACINYFYMFHYMTFDTIGLLAFGRSFDILETGNTEVIDWFKDIFRFKNAVRIFPIVRHIPWLYPKLKRSRYNLICIIRNAVAARRQLVSETGIPPRIDIMQKFIDAVDPATGDKLTETQLLSELITMLVAGTDTTATTLSWTIMHMLNNPHVYRRVTDEVRSQFPDTAKPILFGEAKSKLPYLSAVLQESMRLTSVSSGLIPRTLPRDGATIQGYFMPHGTHIALTFAACHHNTSVWKHPGTFDPERFLGKDADENAKSVLTFSTGVRICAGRNLALVEMYTTLANILRRYNISLPSDSPYGPHRKDERGAPITIPGKSDGVYGPENPKVNCLINISLA</sequence>
<evidence type="ECO:0000256" key="3">
    <source>
        <dbReference type="ARBA" id="ARBA00022723"/>
    </source>
</evidence>
<dbReference type="Pfam" id="PF00067">
    <property type="entry name" value="p450"/>
    <property type="match status" value="1"/>
</dbReference>
<dbReference type="AlphaFoldDB" id="A0A1Y1W5Y0"/>
<feature type="binding site" description="axial binding residue" evidence="5">
    <location>
        <position position="449"/>
    </location>
    <ligand>
        <name>heme</name>
        <dbReference type="ChEBI" id="CHEBI:30413"/>
    </ligand>
    <ligandPart>
        <name>Fe</name>
        <dbReference type="ChEBI" id="CHEBI:18248"/>
    </ligandPart>
</feature>
<dbReference type="STRING" id="61395.A0A1Y1W5Y0"/>
<dbReference type="InterPro" id="IPR002401">
    <property type="entry name" value="Cyt_P450_E_grp-I"/>
</dbReference>
<evidence type="ECO:0000256" key="7">
    <source>
        <dbReference type="SAM" id="MobiDB-lite"/>
    </source>
</evidence>
<comment type="caution">
    <text evidence="9">The sequence shown here is derived from an EMBL/GenBank/DDBJ whole genome shotgun (WGS) entry which is preliminary data.</text>
</comment>
<keyword evidence="3 5" id="KW-0479">Metal-binding</keyword>
<keyword evidence="8" id="KW-0472">Membrane</keyword>
<evidence type="ECO:0000256" key="8">
    <source>
        <dbReference type="SAM" id="Phobius"/>
    </source>
</evidence>
<protein>
    <submittedName>
        <fullName evidence="9">Cytochrome P450</fullName>
    </submittedName>
</protein>
<evidence type="ECO:0000256" key="1">
    <source>
        <dbReference type="ARBA" id="ARBA00001971"/>
    </source>
</evidence>
<dbReference type="PRINTS" id="PR00385">
    <property type="entry name" value="P450"/>
</dbReference>
<dbReference type="OrthoDB" id="1470350at2759"/>
<evidence type="ECO:0000256" key="6">
    <source>
        <dbReference type="RuleBase" id="RU000461"/>
    </source>
</evidence>
<dbReference type="Proteomes" id="UP000193922">
    <property type="component" value="Unassembled WGS sequence"/>
</dbReference>
<dbReference type="RefSeq" id="XP_040742682.1">
    <property type="nucleotide sequence ID" value="XM_040887750.1"/>
</dbReference>
<keyword evidence="8" id="KW-0812">Transmembrane</keyword>
<feature type="transmembrane region" description="Helical" evidence="8">
    <location>
        <begin position="15"/>
        <end position="34"/>
    </location>
</feature>
<accession>A0A1Y1W5Y0</accession>
<keyword evidence="8" id="KW-1133">Transmembrane helix</keyword>
<dbReference type="SUPFAM" id="SSF48264">
    <property type="entry name" value="Cytochrome P450"/>
    <property type="match status" value="1"/>
</dbReference>
<dbReference type="InterPro" id="IPR050121">
    <property type="entry name" value="Cytochrome_P450_monoxygenase"/>
</dbReference>
<dbReference type="PANTHER" id="PTHR24305">
    <property type="entry name" value="CYTOCHROME P450"/>
    <property type="match status" value="1"/>
</dbReference>
<comment type="cofactor">
    <cofactor evidence="1 5">
        <name>heme</name>
        <dbReference type="ChEBI" id="CHEBI:30413"/>
    </cofactor>
</comment>
<dbReference type="Gene3D" id="1.10.630.10">
    <property type="entry name" value="Cytochrome P450"/>
    <property type="match status" value="1"/>
</dbReference>
<evidence type="ECO:0000256" key="4">
    <source>
        <dbReference type="ARBA" id="ARBA00023004"/>
    </source>
</evidence>
<keyword evidence="6" id="KW-0560">Oxidoreductase</keyword>
<dbReference type="GO" id="GO:0004497">
    <property type="term" value="F:monooxygenase activity"/>
    <property type="evidence" value="ECO:0007669"/>
    <property type="project" value="UniProtKB-KW"/>
</dbReference>
<name>A0A1Y1W5Y0_9FUNG</name>
<keyword evidence="5 6" id="KW-0349">Heme</keyword>
<evidence type="ECO:0000256" key="2">
    <source>
        <dbReference type="ARBA" id="ARBA00010617"/>
    </source>
</evidence>
<comment type="similarity">
    <text evidence="2 6">Belongs to the cytochrome P450 family.</text>
</comment>
<gene>
    <name evidence="9" type="ORF">DL89DRAFT_267997</name>
</gene>
<feature type="region of interest" description="Disordered" evidence="7">
    <location>
        <begin position="477"/>
        <end position="499"/>
    </location>
</feature>
<dbReference type="PANTHER" id="PTHR24305:SF166">
    <property type="entry name" value="CYTOCHROME P450 12A4, MITOCHONDRIAL-RELATED"/>
    <property type="match status" value="1"/>
</dbReference>
<proteinExistence type="inferred from homology"/>
<dbReference type="PROSITE" id="PS00086">
    <property type="entry name" value="CYTOCHROME_P450"/>
    <property type="match status" value="1"/>
</dbReference>
<evidence type="ECO:0000256" key="5">
    <source>
        <dbReference type="PIRSR" id="PIRSR602401-1"/>
    </source>
</evidence>
<dbReference type="InterPro" id="IPR001128">
    <property type="entry name" value="Cyt_P450"/>
</dbReference>
<reference evidence="9 10" key="1">
    <citation type="submission" date="2016-07" db="EMBL/GenBank/DDBJ databases">
        <title>Pervasive Adenine N6-methylation of Active Genes in Fungi.</title>
        <authorList>
            <consortium name="DOE Joint Genome Institute"/>
            <person name="Mondo S.J."/>
            <person name="Dannebaum R.O."/>
            <person name="Kuo R.C."/>
            <person name="Labutti K."/>
            <person name="Haridas S."/>
            <person name="Kuo A."/>
            <person name="Salamov A."/>
            <person name="Ahrendt S.R."/>
            <person name="Lipzen A."/>
            <person name="Sullivan W."/>
            <person name="Andreopoulos W.B."/>
            <person name="Clum A."/>
            <person name="Lindquist E."/>
            <person name="Daum C."/>
            <person name="Ramamoorthy G.K."/>
            <person name="Gryganskyi A."/>
            <person name="Culley D."/>
            <person name="Magnuson J.K."/>
            <person name="James T.Y."/>
            <person name="O'Malley M.A."/>
            <person name="Stajich J.E."/>
            <person name="Spatafora J.W."/>
            <person name="Visel A."/>
            <person name="Grigoriev I.V."/>
        </authorList>
    </citation>
    <scope>NUCLEOTIDE SEQUENCE [LARGE SCALE GENOMIC DNA]</scope>
    <source>
        <strain evidence="9 10">ATCC 12442</strain>
    </source>
</reference>
<keyword evidence="6" id="KW-0503">Monooxygenase</keyword>
<dbReference type="GO" id="GO:0005506">
    <property type="term" value="F:iron ion binding"/>
    <property type="evidence" value="ECO:0007669"/>
    <property type="project" value="InterPro"/>
</dbReference>
<dbReference type="GeneID" id="63804398"/>
<keyword evidence="10" id="KW-1185">Reference proteome</keyword>
<dbReference type="PRINTS" id="PR00463">
    <property type="entry name" value="EP450I"/>
</dbReference>